<gene>
    <name evidence="2" type="ORF">C9374_001820</name>
</gene>
<dbReference type="EMBL" id="PYSW02000014">
    <property type="protein sequence ID" value="KAG2386785.1"/>
    <property type="molecule type" value="Genomic_DNA"/>
</dbReference>
<accession>A0AA88KKH0</accession>
<feature type="region of interest" description="Disordered" evidence="1">
    <location>
        <begin position="673"/>
        <end position="695"/>
    </location>
</feature>
<evidence type="ECO:0000313" key="2">
    <source>
        <dbReference type="EMBL" id="KAG2386785.1"/>
    </source>
</evidence>
<protein>
    <recommendedName>
        <fullName evidence="4">Vitellogenin domain-containing protein</fullName>
    </recommendedName>
</protein>
<feature type="region of interest" description="Disordered" evidence="1">
    <location>
        <begin position="1198"/>
        <end position="1217"/>
    </location>
</feature>
<evidence type="ECO:0000313" key="3">
    <source>
        <dbReference type="Proteomes" id="UP000816034"/>
    </source>
</evidence>
<evidence type="ECO:0008006" key="4">
    <source>
        <dbReference type="Google" id="ProtNLM"/>
    </source>
</evidence>
<dbReference type="GeneID" id="68094276"/>
<dbReference type="RefSeq" id="XP_044550777.1">
    <property type="nucleotide sequence ID" value="XM_044691170.1"/>
</dbReference>
<dbReference type="Proteomes" id="UP000816034">
    <property type="component" value="Unassembled WGS sequence"/>
</dbReference>
<feature type="compositionally biased region" description="Polar residues" evidence="1">
    <location>
        <begin position="1560"/>
        <end position="1573"/>
    </location>
</feature>
<organism evidence="2 3">
    <name type="scientific">Naegleria lovaniensis</name>
    <name type="common">Amoeba</name>
    <dbReference type="NCBI Taxonomy" id="51637"/>
    <lineage>
        <taxon>Eukaryota</taxon>
        <taxon>Discoba</taxon>
        <taxon>Heterolobosea</taxon>
        <taxon>Tetramitia</taxon>
        <taxon>Eutetramitia</taxon>
        <taxon>Vahlkampfiidae</taxon>
        <taxon>Naegleria</taxon>
    </lineage>
</organism>
<proteinExistence type="predicted"/>
<name>A0AA88KKH0_NAELO</name>
<feature type="region of interest" description="Disordered" evidence="1">
    <location>
        <begin position="1551"/>
        <end position="1573"/>
    </location>
</feature>
<evidence type="ECO:0000256" key="1">
    <source>
        <dbReference type="SAM" id="MobiDB-lite"/>
    </source>
</evidence>
<comment type="caution">
    <text evidence="2">The sequence shown here is derived from an EMBL/GenBank/DDBJ whole genome shotgun (WGS) entry which is preliminary data.</text>
</comment>
<reference evidence="2 3" key="1">
    <citation type="journal article" date="2018" name="BMC Genomics">
        <title>The genome of Naegleria lovaniensis, the basis for a comparative approach to unravel pathogenicity factors of the human pathogenic amoeba N. fowleri.</title>
        <authorList>
            <person name="Liechti N."/>
            <person name="Schurch N."/>
            <person name="Bruggmann R."/>
            <person name="Wittwer M."/>
        </authorList>
    </citation>
    <scope>NUCLEOTIDE SEQUENCE [LARGE SCALE GENOMIC DNA]</scope>
    <source>
        <strain evidence="2 3">ATCC 30569</strain>
    </source>
</reference>
<keyword evidence="3" id="KW-1185">Reference proteome</keyword>
<sequence>MSSSSSNSSSSTASDPLLIQCPPGKSIYYKFKNTLVMGHQGLIQSKRGRMDNVETLFEGIMILTCASRETTQKSLEISGIHESTSRGPLSVVMMTFERAQFLQYQGGKGLKKYRHLISRHDFTSKMNAHPMLFVMSPSGHIHSLVFKQSELREMRSVKKGLLRMLTTETVKMSRGQTDGFGGKYFQRYEKSHSSKHLTILQKYSKKDFMRIPLTKRRMQYEGMHVVNVSKEKHLVQSAQLIIKIHFNHRKNHPAFRHYEKISKIPNDSNHMSSESGQMAVPTKDIESLSVGHLSLQKIVDSTKVDQQVSAIVLELEKNGRGANLGSEFTFENTFGLHKDDLRHLLNSQKKHFSYKLFMRLLHAFKENPNISKESNMVLAAIVKHSRLHPIQASRILFRELKNEIHKLVKYQLSKKDKFISKKYCELLQNVLATVRSAKVQNKLVKYSTMHPYLAQNYIYASIVIAFPTEYSFKLLHTLQSKGLVPFFKRIGKNISKEENEKVKRAAFLTYSDLASRLRDVRLSEKIVKDIIQRITSNTKRDVEELTTCIHALNNAGKAVPMGVLYTYLANDKIPDSIKVMLADNLKKRLHDDPFIDQLVRDIVSSPDTSSLVKATYIHAQTEREKTLRTASHVKYFSKIHERTSCEETKNAIRRYLYTVGTEESGDALSKALKLSTKQNSSSRKKNEHSNNSEDEDIHMDGEILDLLNEEEHAQTLGRFRSRFFRNIFHRVRSAVAKLRSIRRHIHKHFHHSIRKHFVRVGKRVIRMIGRKLFKSIGRFIRRVKRLRSRHKPSQRQRKKCDLKCFLIKLGKGIKRGIVKLGRSLQKAAKKVGRVVKVFVKFAKQIVHSAKEMVETAKKIKLAFSKPTNFKRERVCVDVNVKHEKICTADPSMLNFIRKQGALNKIRKSKGFLYETVQGYSPSHVYAGLMIYSGATFECGDVSKFDFVLLARVSINAVFGGQEFSVFEGRGEFTKRPNQPVHDNLFFKMFFVTIYNEGLVPNDIKDKEDACFTSPSHNLFQKQAAEPKIPIQVFAGPVPLSFAFYATITVGVDLSYGLCPNRISASVSLEPFVAISLGGRAGIGVAALSAGVFVEATITYKFIPRIAIENCNVCIMLLHGLEPLEFKGGLFVALPQQTVKLPLPSIKINATKFRKKLAQICIPIEGNARGKPIFKLLPSSRSESRKNISLPRNRQIAFHPHEGGSYQHDQNNKKRGRRKTQYFKRPSAPKGFRLPSSKLAQIWKHLPVMSARKLQKFARKDGHKMWAKTITKYRNQFGPGAQKIKAPSFKKPSKQSLAPPVLTPQQQAWSTQFLKKHVPRTVIQKLGFEKLRHVPKDYFAIKKQDRRKIPYQFLQMPSHELKAFIADLPKTFMKKKPLVISRRDQTKIWSKEELNKRLTSDVVKNVELKYLRHLPEPILRIRKPIISKIPYYVFKKGTREIVSWVCEHYYRLCKKLVDDLLDTDNLDFTFMIQKFKKIKRHVKITNHSNSTIKKKKLVSKNKNANRMKSYKLKPVTQGKRRIGSRHRKAEIRQRMKTIDKRIMQQVIQKGSSFNERKDQTYRTSQAPSQQKFNPKATTPIHVKSESMTISISIPKDLKFNTTQPNIHLEHAMPIKIDPPIIEPKEQQKRMIEKETHIVDRGQEIDELFSKK</sequence>